<dbReference type="InterPro" id="IPR036779">
    <property type="entry name" value="LysM_dom_sf"/>
</dbReference>
<protein>
    <submittedName>
        <fullName evidence="3">LysM domain-containing protein</fullName>
    </submittedName>
</protein>
<dbReference type="RefSeq" id="WP_092637277.1">
    <property type="nucleotide sequence ID" value="NZ_FNID01000001.1"/>
</dbReference>
<name>A0A1G9U0D6_9FIRM</name>
<evidence type="ECO:0000259" key="1">
    <source>
        <dbReference type="Pfam" id="PF01476"/>
    </source>
</evidence>
<dbReference type="EMBL" id="FNID01000001">
    <property type="protein sequence ID" value="SDM53467.1"/>
    <property type="molecule type" value="Genomic_DNA"/>
</dbReference>
<keyword evidence="4" id="KW-1185">Reference proteome</keyword>
<dbReference type="STRING" id="258515.SAMN05192585_10139"/>
<dbReference type="InterPro" id="IPR018392">
    <property type="entry name" value="LysM"/>
</dbReference>
<dbReference type="Pfam" id="PF12673">
    <property type="entry name" value="SipL"/>
    <property type="match status" value="2"/>
</dbReference>
<evidence type="ECO:0000313" key="4">
    <source>
        <dbReference type="Proteomes" id="UP000199182"/>
    </source>
</evidence>
<evidence type="ECO:0000313" key="3">
    <source>
        <dbReference type="EMBL" id="SDM53467.1"/>
    </source>
</evidence>
<evidence type="ECO:0000259" key="2">
    <source>
        <dbReference type="Pfam" id="PF12673"/>
    </source>
</evidence>
<dbReference type="CDD" id="cd00118">
    <property type="entry name" value="LysM"/>
    <property type="match status" value="1"/>
</dbReference>
<dbReference type="OrthoDB" id="9779340at2"/>
<reference evidence="3 4" key="1">
    <citation type="submission" date="2016-10" db="EMBL/GenBank/DDBJ databases">
        <authorList>
            <person name="de Groot N.N."/>
        </authorList>
    </citation>
    <scope>NUCLEOTIDE SEQUENCE [LARGE SCALE GENOMIC DNA]</scope>
    <source>
        <strain evidence="3 4">CGMCC 1.5012</strain>
    </source>
</reference>
<sequence>MELMVNKQAVTINETVYDGCVQQPVEADLILPDYCPDILRVLKCDIRAAVTTRQLIGEKVTIDGTATLTVIYLDDSRRLRSYEHKLPFTTVIDIRTTAENAMVETGVSTDYVNCRPVSSRRLDVKGSLSVCAKVTAQKSEQIVSEAAGMNVELKRKMLQNSRMIANVSRSFTVKEELEVPNSKPPIASIIRSNGVCVVSDYKVIANKIILKGELTEHIVYTTDERNGGVDTMEYTLPVSQIIDVDGVDENSQCAVTLSVNSVTAEPKANGEGEARTVALNADINYGVKAYNNAEVPAVVDMYSTKYESDYQTKPIAVERLNGIVSDEYTVKSVLDMPDDNINRVLDVWSEVNVKSAGIENNELTLAGTLKTGMLVEHANGENGYYERTSDMEYRSPLQNPAENMTASAGAQVKDTKFTPVNGKIEVQNTIAVNASILSADKQNVLTDIKVNEAAPKKAEEAAALTIYFAEKDESVWDIAKRYNTSAQRIASHNDLADETLRDRCMLLIPTFAVSDEQ</sequence>
<feature type="domain" description="LysM" evidence="1">
    <location>
        <begin position="471"/>
        <end position="500"/>
    </location>
</feature>
<dbReference type="Pfam" id="PF01476">
    <property type="entry name" value="LysM"/>
    <property type="match status" value="1"/>
</dbReference>
<dbReference type="SUPFAM" id="SSF54106">
    <property type="entry name" value="LysM domain"/>
    <property type="match status" value="1"/>
</dbReference>
<feature type="domain" description="SipL SPOCS" evidence="2">
    <location>
        <begin position="186"/>
        <end position="265"/>
    </location>
</feature>
<accession>A0A1G9U0D6</accession>
<organism evidence="3 4">
    <name type="scientific">Acetanaerobacterium elongatum</name>
    <dbReference type="NCBI Taxonomy" id="258515"/>
    <lineage>
        <taxon>Bacteria</taxon>
        <taxon>Bacillati</taxon>
        <taxon>Bacillota</taxon>
        <taxon>Clostridia</taxon>
        <taxon>Eubacteriales</taxon>
        <taxon>Oscillospiraceae</taxon>
        <taxon>Acetanaerobacterium</taxon>
    </lineage>
</organism>
<dbReference type="Gene3D" id="3.10.350.10">
    <property type="entry name" value="LysM domain"/>
    <property type="match status" value="1"/>
</dbReference>
<dbReference type="InterPro" id="IPR024300">
    <property type="entry name" value="SipL_SPOCS_dom"/>
</dbReference>
<dbReference type="Proteomes" id="UP000199182">
    <property type="component" value="Unassembled WGS sequence"/>
</dbReference>
<dbReference type="AlphaFoldDB" id="A0A1G9U0D6"/>
<feature type="domain" description="SipL SPOCS" evidence="2">
    <location>
        <begin position="37"/>
        <end position="115"/>
    </location>
</feature>
<gene>
    <name evidence="3" type="ORF">SAMN05192585_10139</name>
</gene>
<proteinExistence type="predicted"/>